<evidence type="ECO:0000313" key="2">
    <source>
        <dbReference type="EMBL" id="CAB0014997.1"/>
    </source>
</evidence>
<evidence type="ECO:0000313" key="3">
    <source>
        <dbReference type="Proteomes" id="UP000479000"/>
    </source>
</evidence>
<proteinExistence type="predicted"/>
<protein>
    <submittedName>
        <fullName evidence="2">Uncharacterized protein</fullName>
    </submittedName>
</protein>
<dbReference type="AlphaFoldDB" id="A0A6H5HFM8"/>
<gene>
    <name evidence="2" type="ORF">NTEN_LOCUS19395</name>
</gene>
<organism evidence="2 3">
    <name type="scientific">Nesidiocoris tenuis</name>
    <dbReference type="NCBI Taxonomy" id="355587"/>
    <lineage>
        <taxon>Eukaryota</taxon>
        <taxon>Metazoa</taxon>
        <taxon>Ecdysozoa</taxon>
        <taxon>Arthropoda</taxon>
        <taxon>Hexapoda</taxon>
        <taxon>Insecta</taxon>
        <taxon>Pterygota</taxon>
        <taxon>Neoptera</taxon>
        <taxon>Paraneoptera</taxon>
        <taxon>Hemiptera</taxon>
        <taxon>Heteroptera</taxon>
        <taxon>Panheteroptera</taxon>
        <taxon>Cimicomorpha</taxon>
        <taxon>Miridae</taxon>
        <taxon>Dicyphina</taxon>
        <taxon>Nesidiocoris</taxon>
    </lineage>
</organism>
<name>A0A6H5HFM8_9HEMI</name>
<evidence type="ECO:0000256" key="1">
    <source>
        <dbReference type="SAM" id="MobiDB-lite"/>
    </source>
</evidence>
<feature type="compositionally biased region" description="Basic and acidic residues" evidence="1">
    <location>
        <begin position="1"/>
        <end position="22"/>
    </location>
</feature>
<sequence>MSNVPGKEKDAGKAHGHEENIKSSHHRVDKLNVDLRESVFGEEEVRSNSPRGAILSLTMDSRKKAELYFWGRSEAGINGERFGSAAKGVAK</sequence>
<dbReference type="Proteomes" id="UP000479000">
    <property type="component" value="Unassembled WGS sequence"/>
</dbReference>
<keyword evidence="3" id="KW-1185">Reference proteome</keyword>
<feature type="region of interest" description="Disordered" evidence="1">
    <location>
        <begin position="1"/>
        <end position="29"/>
    </location>
</feature>
<reference evidence="2 3" key="1">
    <citation type="submission" date="2020-02" db="EMBL/GenBank/DDBJ databases">
        <authorList>
            <person name="Ferguson B K."/>
        </authorList>
    </citation>
    <scope>NUCLEOTIDE SEQUENCE [LARGE SCALE GENOMIC DNA]</scope>
</reference>
<dbReference type="EMBL" id="CADCXU010028260">
    <property type="protein sequence ID" value="CAB0014997.1"/>
    <property type="molecule type" value="Genomic_DNA"/>
</dbReference>
<accession>A0A6H5HFM8</accession>